<feature type="region of interest" description="Disordered" evidence="1">
    <location>
        <begin position="68"/>
        <end position="96"/>
    </location>
</feature>
<reference evidence="2 3" key="1">
    <citation type="journal article" date="2020" name="Nat. Food">
        <title>A phased Vanilla planifolia genome enables genetic improvement of flavour and production.</title>
        <authorList>
            <person name="Hasing T."/>
            <person name="Tang H."/>
            <person name="Brym M."/>
            <person name="Khazi F."/>
            <person name="Huang T."/>
            <person name="Chambers A.H."/>
        </authorList>
    </citation>
    <scope>NUCLEOTIDE SEQUENCE [LARGE SCALE GENOMIC DNA]</scope>
    <source>
        <tissue evidence="2">Leaf</tissue>
    </source>
</reference>
<evidence type="ECO:0000313" key="3">
    <source>
        <dbReference type="Proteomes" id="UP000636800"/>
    </source>
</evidence>
<dbReference type="AlphaFoldDB" id="A0A835UAL8"/>
<protein>
    <submittedName>
        <fullName evidence="2">Uncharacterized protein</fullName>
    </submittedName>
</protein>
<dbReference type="Proteomes" id="UP000636800">
    <property type="component" value="Chromosome 13"/>
</dbReference>
<dbReference type="EMBL" id="JADCNL010000013">
    <property type="protein sequence ID" value="KAG0454582.1"/>
    <property type="molecule type" value="Genomic_DNA"/>
</dbReference>
<gene>
    <name evidence="2" type="ORF">HPP92_023874</name>
</gene>
<keyword evidence="3" id="KW-1185">Reference proteome</keyword>
<sequence>MRPFLDGEIISCVHQTLKDISPPSKLPRLLCPIISSVTFCISISSLLPAGKSNLAVAFRGRGLDEELANGEGLRPPALSKGTGLHEGPGGDPHGDG</sequence>
<accession>A0A835UAL8</accession>
<evidence type="ECO:0000313" key="2">
    <source>
        <dbReference type="EMBL" id="KAG0454582.1"/>
    </source>
</evidence>
<name>A0A835UAL8_VANPL</name>
<evidence type="ECO:0000256" key="1">
    <source>
        <dbReference type="SAM" id="MobiDB-lite"/>
    </source>
</evidence>
<feature type="compositionally biased region" description="Gly residues" evidence="1">
    <location>
        <begin position="84"/>
        <end position="96"/>
    </location>
</feature>
<proteinExistence type="predicted"/>
<organism evidence="2 3">
    <name type="scientific">Vanilla planifolia</name>
    <name type="common">Vanilla</name>
    <dbReference type="NCBI Taxonomy" id="51239"/>
    <lineage>
        <taxon>Eukaryota</taxon>
        <taxon>Viridiplantae</taxon>
        <taxon>Streptophyta</taxon>
        <taxon>Embryophyta</taxon>
        <taxon>Tracheophyta</taxon>
        <taxon>Spermatophyta</taxon>
        <taxon>Magnoliopsida</taxon>
        <taxon>Liliopsida</taxon>
        <taxon>Asparagales</taxon>
        <taxon>Orchidaceae</taxon>
        <taxon>Vanilloideae</taxon>
        <taxon>Vanilleae</taxon>
        <taxon>Vanilla</taxon>
    </lineage>
</organism>
<comment type="caution">
    <text evidence="2">The sequence shown here is derived from an EMBL/GenBank/DDBJ whole genome shotgun (WGS) entry which is preliminary data.</text>
</comment>